<dbReference type="AlphaFoldDB" id="A0A9W6ZUV8"/>
<name>A0A9W6ZUV8_9STRA</name>
<keyword evidence="3" id="KW-1185">Reference proteome</keyword>
<reference evidence="2" key="1">
    <citation type="submission" date="2022-07" db="EMBL/GenBank/DDBJ databases">
        <title>Genome analysis of Parmales, a sister group of diatoms, reveals the evolutionary specialization of diatoms from phago-mixotrophs to photoautotrophs.</title>
        <authorList>
            <person name="Ban H."/>
            <person name="Sato S."/>
            <person name="Yoshikawa S."/>
            <person name="Kazumasa Y."/>
            <person name="Nakamura Y."/>
            <person name="Ichinomiya M."/>
            <person name="Saitoh K."/>
            <person name="Sato N."/>
            <person name="Blanc-Mathieu R."/>
            <person name="Endo H."/>
            <person name="Kuwata A."/>
            <person name="Ogata H."/>
        </authorList>
    </citation>
    <scope>NUCLEOTIDE SEQUENCE</scope>
</reference>
<evidence type="ECO:0000313" key="2">
    <source>
        <dbReference type="EMBL" id="GMH60867.1"/>
    </source>
</evidence>
<feature type="compositionally biased region" description="Low complexity" evidence="1">
    <location>
        <begin position="169"/>
        <end position="180"/>
    </location>
</feature>
<comment type="caution">
    <text evidence="2">The sequence shown here is derived from an EMBL/GenBank/DDBJ whole genome shotgun (WGS) entry which is preliminary data.</text>
</comment>
<gene>
    <name evidence="2" type="ORF">TrRE_jg3906</name>
</gene>
<dbReference type="PANTHER" id="PTHR33645">
    <property type="entry name" value="AMINOPEPTIDASE (DUF3754)"/>
    <property type="match status" value="1"/>
</dbReference>
<feature type="region of interest" description="Disordered" evidence="1">
    <location>
        <begin position="168"/>
        <end position="253"/>
    </location>
</feature>
<accession>A0A9W6ZUV8</accession>
<feature type="non-terminal residue" evidence="2">
    <location>
        <position position="1"/>
    </location>
</feature>
<organism evidence="2 3">
    <name type="scientific">Triparma retinervis</name>
    <dbReference type="NCBI Taxonomy" id="2557542"/>
    <lineage>
        <taxon>Eukaryota</taxon>
        <taxon>Sar</taxon>
        <taxon>Stramenopiles</taxon>
        <taxon>Ochrophyta</taxon>
        <taxon>Bolidophyceae</taxon>
        <taxon>Parmales</taxon>
        <taxon>Triparmaceae</taxon>
        <taxon>Triparma</taxon>
    </lineage>
</organism>
<dbReference type="PANTHER" id="PTHR33645:SF2">
    <property type="entry name" value="FAMILY PROTEIN, PUTATIVE (DUF3754)-RELATED"/>
    <property type="match status" value="1"/>
</dbReference>
<feature type="compositionally biased region" description="Polar residues" evidence="1">
    <location>
        <begin position="13"/>
        <end position="24"/>
    </location>
</feature>
<protein>
    <submittedName>
        <fullName evidence="2">Uncharacterized protein</fullName>
    </submittedName>
</protein>
<dbReference type="Proteomes" id="UP001165082">
    <property type="component" value="Unassembled WGS sequence"/>
</dbReference>
<feature type="compositionally biased region" description="Basic residues" evidence="1">
    <location>
        <begin position="227"/>
        <end position="239"/>
    </location>
</feature>
<dbReference type="EMBL" id="BRXZ01001053">
    <property type="protein sequence ID" value="GMH60867.1"/>
    <property type="molecule type" value="Genomic_DNA"/>
</dbReference>
<dbReference type="OrthoDB" id="205921at2759"/>
<proteinExistence type="predicted"/>
<sequence>MADKVRESRIINPGSSSDSFVPPKTQNEADIFSDCRRSLFEAGYVEVTSHDLQLCSALNAGYLLRLSLAPDLRNLDSLMRSEFMGPDSAALEAPGGPLFEGKVLMFRRGYGTEVTDDRRLIIPKLDYLQASLVQRNAAAVSDKLAEIQGKVDDFVVDKKGEFAKKLMNSSSIDPSSSSSSFLDPGLDQSSGDEAKPAPSNPFAASLTKKIKESSVDTARRVLENDAKKKKKKTKSKKVKPPISLKRYGSGPNHLSVDPSRALNPFLYTPEEEDTTKKRPDPDFVIPRVSISDVVDLFSPGGRRRLIAALFSKSKLVEPTYESLIVIHRPTVPPPTPPPFRIPNFVYNLAEIFNIDRYLPPRWSPPP</sequence>
<feature type="compositionally biased region" description="Basic and acidic residues" evidence="1">
    <location>
        <begin position="209"/>
        <end position="226"/>
    </location>
</feature>
<evidence type="ECO:0000256" key="1">
    <source>
        <dbReference type="SAM" id="MobiDB-lite"/>
    </source>
</evidence>
<feature type="region of interest" description="Disordered" evidence="1">
    <location>
        <begin position="1"/>
        <end position="24"/>
    </location>
</feature>
<evidence type="ECO:0000313" key="3">
    <source>
        <dbReference type="Proteomes" id="UP001165082"/>
    </source>
</evidence>